<accession>A0A656D8D8</accession>
<dbReference type="InterPro" id="IPR029028">
    <property type="entry name" value="Alpha/beta_knot_MTases"/>
</dbReference>
<dbReference type="Pfam" id="PF00588">
    <property type="entry name" value="SpoU_methylase"/>
    <property type="match status" value="1"/>
</dbReference>
<dbReference type="PANTHER" id="PTHR43453">
    <property type="entry name" value="RRNA METHYLASE-LIKE"/>
    <property type="match status" value="1"/>
</dbReference>
<dbReference type="InterPro" id="IPR001537">
    <property type="entry name" value="SpoU_MeTrfase"/>
</dbReference>
<comment type="function">
    <text evidence="7">Catalyzes the 2'-O methylation of guanosine at position 18 in tRNA.</text>
</comment>
<dbReference type="Proteomes" id="UP000243065">
    <property type="component" value="Unassembled WGS sequence"/>
</dbReference>
<evidence type="ECO:0000256" key="6">
    <source>
        <dbReference type="ARBA" id="ARBA00022884"/>
    </source>
</evidence>
<dbReference type="SUPFAM" id="SSF75217">
    <property type="entry name" value="alpha/beta knot"/>
    <property type="match status" value="1"/>
</dbReference>
<name>A0A656D8D8_KRYT1</name>
<keyword evidence="4 7" id="KW-0949">S-adenosyl-L-methionine</keyword>
<keyword evidence="10" id="KW-1185">Reference proteome</keyword>
<reference evidence="9 10" key="1">
    <citation type="submission" date="2015-11" db="EMBL/GenBank/DDBJ databases">
        <authorList>
            <person name="Varghese N."/>
        </authorList>
    </citation>
    <scope>NUCLEOTIDE SEQUENCE [LARGE SCALE GENOMIC DNA]</scope>
    <source>
        <strain evidence="9 10">JGI-24</strain>
    </source>
</reference>
<keyword evidence="5 7" id="KW-0819">tRNA processing</keyword>
<dbReference type="InterPro" id="IPR029026">
    <property type="entry name" value="tRNA_m1G_MTases_N"/>
</dbReference>
<comment type="similarity">
    <text evidence="7">Belongs to the class IV-like SAM-binding methyltransferase superfamily. RNA methyltransferase TrmH family.</text>
</comment>
<evidence type="ECO:0000313" key="9">
    <source>
        <dbReference type="EMBL" id="CUT01123.1"/>
    </source>
</evidence>
<feature type="domain" description="tRNA/rRNA methyltransferase SpoU type" evidence="8">
    <location>
        <begin position="21"/>
        <end position="161"/>
    </location>
</feature>
<evidence type="ECO:0000256" key="4">
    <source>
        <dbReference type="ARBA" id="ARBA00022691"/>
    </source>
</evidence>
<protein>
    <recommendedName>
        <fullName evidence="7">tRNA (guanosine(18)-2'-O)-methyltransferase</fullName>
        <ecNumber evidence="7">2.1.1.34</ecNumber>
    </recommendedName>
    <alternativeName>
        <fullName evidence="7">tRNA [Gm18] methyltransferase</fullName>
    </alternativeName>
</protein>
<dbReference type="GO" id="GO:0000049">
    <property type="term" value="F:tRNA binding"/>
    <property type="evidence" value="ECO:0007669"/>
    <property type="project" value="UniProtKB-UniRule"/>
</dbReference>
<dbReference type="AlphaFoldDB" id="A0A656D8D8"/>
<gene>
    <name evidence="7" type="primary">trmH</name>
    <name evidence="9" type="ORF">JGI24_00887</name>
</gene>
<dbReference type="PANTHER" id="PTHR43453:SF1">
    <property type="entry name" value="TRNA_RRNA METHYLTRANSFERASE SPOU TYPE DOMAIN-CONTAINING PROTEIN"/>
    <property type="match status" value="1"/>
</dbReference>
<evidence type="ECO:0000313" key="10">
    <source>
        <dbReference type="Proteomes" id="UP000243065"/>
    </source>
</evidence>
<evidence type="ECO:0000256" key="3">
    <source>
        <dbReference type="ARBA" id="ARBA00022679"/>
    </source>
</evidence>
<comment type="caution">
    <text evidence="7">Lacks conserved residue(s) required for the propagation of feature annotation.</text>
</comment>
<evidence type="ECO:0000256" key="5">
    <source>
        <dbReference type="ARBA" id="ARBA00022694"/>
    </source>
</evidence>
<evidence type="ECO:0000256" key="2">
    <source>
        <dbReference type="ARBA" id="ARBA00022603"/>
    </source>
</evidence>
<dbReference type="EMBL" id="CZVU01000033">
    <property type="protein sequence ID" value="CUT01123.1"/>
    <property type="molecule type" value="Genomic_DNA"/>
</dbReference>
<keyword evidence="1 7" id="KW-0820">tRNA-binding</keyword>
<dbReference type="RefSeq" id="WP_072150311.1">
    <property type="nucleotide sequence ID" value="NZ_CZVU01000033.1"/>
</dbReference>
<keyword evidence="3 7" id="KW-0808">Transferase</keyword>
<feature type="binding site" evidence="7">
    <location>
        <position position="141"/>
    </location>
    <ligand>
        <name>S-adenosyl-L-methionine</name>
        <dbReference type="ChEBI" id="CHEBI:59789"/>
    </ligand>
</feature>
<dbReference type="GO" id="GO:0002938">
    <property type="term" value="P:tRNA guanine ribose methylation"/>
    <property type="evidence" value="ECO:0007669"/>
    <property type="project" value="UniProtKB-UniRule"/>
</dbReference>
<organism evidence="9 10">
    <name type="scientific">Kryptobacter tengchongensis</name>
    <dbReference type="NCBI Taxonomy" id="1643429"/>
    <lineage>
        <taxon>Bacteria</taxon>
        <taxon>Pseudomonadati</taxon>
        <taxon>Candidatus Kryptoniota</taxon>
        <taxon>Candidatus Kryptobacter</taxon>
    </lineage>
</organism>
<proteinExistence type="inferred from homology"/>
<dbReference type="HAMAP" id="MF_02060">
    <property type="entry name" value="tRNA_methyltr_TrmH"/>
    <property type="match status" value="1"/>
</dbReference>
<dbReference type="InterPro" id="IPR033671">
    <property type="entry name" value="TrmH"/>
</dbReference>
<comment type="catalytic activity">
    <reaction evidence="7">
        <text>guanosine(18) in tRNA + S-adenosyl-L-methionine = 2'-O-methylguanosine(18) in tRNA + S-adenosyl-L-homocysteine + H(+)</text>
        <dbReference type="Rhea" id="RHEA:20077"/>
        <dbReference type="Rhea" id="RHEA-COMP:10190"/>
        <dbReference type="Rhea" id="RHEA-COMP:10192"/>
        <dbReference type="ChEBI" id="CHEBI:15378"/>
        <dbReference type="ChEBI" id="CHEBI:57856"/>
        <dbReference type="ChEBI" id="CHEBI:59789"/>
        <dbReference type="ChEBI" id="CHEBI:74269"/>
        <dbReference type="ChEBI" id="CHEBI:74445"/>
        <dbReference type="EC" id="2.1.1.34"/>
    </reaction>
</comment>
<feature type="binding site" evidence="7">
    <location>
        <position position="150"/>
    </location>
    <ligand>
        <name>S-adenosyl-L-methionine</name>
        <dbReference type="ChEBI" id="CHEBI:59789"/>
    </ligand>
</feature>
<evidence type="ECO:0000256" key="7">
    <source>
        <dbReference type="HAMAP-Rule" id="MF_02060"/>
    </source>
</evidence>
<feature type="binding site" evidence="7">
    <location>
        <position position="98"/>
    </location>
    <ligand>
        <name>S-adenosyl-L-methionine</name>
        <dbReference type="ChEBI" id="CHEBI:59789"/>
    </ligand>
</feature>
<sequence length="193" mass="22247">MRTERRIERVKYVLSHRQDDLTVVVENIHDPHNVSAIIRTCDAVGVFMINLVYTIEQFPDIGKKSSAGAMKWVYRRNFKSVDECYNTLRDEGFKIYATKIVEGAKSLYELDLTQKIAFVFGNEHRGVSDEASEKADGIFMIPMFGMVQSLNVSVACAVTLYEALRQRLLAGHYDKQKLNPEIFEKVFLEWIEK</sequence>
<dbReference type="GO" id="GO:0141100">
    <property type="term" value="F:tRNA (guanine(18)-2'-O)-methyltransferase activity"/>
    <property type="evidence" value="ECO:0007669"/>
    <property type="project" value="UniProtKB-UniRule"/>
</dbReference>
<dbReference type="CDD" id="cd18092">
    <property type="entry name" value="SpoU-like_TrmH"/>
    <property type="match status" value="1"/>
</dbReference>
<keyword evidence="2 7" id="KW-0489">Methyltransferase</keyword>
<evidence type="ECO:0000256" key="1">
    <source>
        <dbReference type="ARBA" id="ARBA00022555"/>
    </source>
</evidence>
<keyword evidence="6 7" id="KW-0694">RNA-binding</keyword>
<dbReference type="Gene3D" id="3.40.1280.10">
    <property type="match status" value="1"/>
</dbReference>
<dbReference type="EC" id="2.1.1.34" evidence="7"/>
<evidence type="ECO:0000259" key="8">
    <source>
        <dbReference type="Pfam" id="PF00588"/>
    </source>
</evidence>